<dbReference type="EMBL" id="JXBY01000021">
    <property type="protein sequence ID" value="KJY54987.1"/>
    <property type="molecule type" value="Genomic_DNA"/>
</dbReference>
<evidence type="ECO:0000313" key="5">
    <source>
        <dbReference type="EMBL" id="KJY54987.1"/>
    </source>
</evidence>
<evidence type="ECO:0000313" key="6">
    <source>
        <dbReference type="Proteomes" id="UP000033533"/>
    </source>
</evidence>
<feature type="domain" description="S-layer protein C-terminal" evidence="4">
    <location>
        <begin position="45"/>
        <end position="101"/>
    </location>
</feature>
<name>A0A0F4L835_9LACO</name>
<dbReference type="STRING" id="1218493.JF76_13580"/>
<dbReference type="AlphaFoldDB" id="A0A0F4L835"/>
<dbReference type="OrthoDB" id="2329850at2"/>
<dbReference type="InterPro" id="IPR024968">
    <property type="entry name" value="SlpA_C_lactobacillus"/>
</dbReference>
<dbReference type="Gene3D" id="3.40.33.10">
    <property type="entry name" value="CAP"/>
    <property type="match status" value="1"/>
</dbReference>
<dbReference type="HOGENOM" id="CLU_059359_0_0_9"/>
<dbReference type="RefSeq" id="WP_052697089.1">
    <property type="nucleotide sequence ID" value="NZ_JBHSZS010000002.1"/>
</dbReference>
<gene>
    <name evidence="5" type="ORF">JF76_13580</name>
</gene>
<dbReference type="InterPro" id="IPR035940">
    <property type="entry name" value="CAP_sf"/>
</dbReference>
<protein>
    <recommendedName>
        <fullName evidence="7">SCP domain-containing protein</fullName>
    </recommendedName>
</protein>
<dbReference type="PATRIC" id="fig|1218493.3.peg.1420"/>
<feature type="chain" id="PRO_5038608694" description="SCP domain-containing protein" evidence="2">
    <location>
        <begin position="27"/>
        <end position="315"/>
    </location>
</feature>
<accession>A0A0F4L835</accession>
<dbReference type="InterPro" id="IPR014044">
    <property type="entry name" value="CAP_dom"/>
</dbReference>
<organism evidence="5 6">
    <name type="scientific">Lactobacillus kullabergensis</name>
    <dbReference type="NCBI Taxonomy" id="1218493"/>
    <lineage>
        <taxon>Bacteria</taxon>
        <taxon>Bacillati</taxon>
        <taxon>Bacillota</taxon>
        <taxon>Bacilli</taxon>
        <taxon>Lactobacillales</taxon>
        <taxon>Lactobacillaceae</taxon>
        <taxon>Lactobacillus</taxon>
    </lineage>
</organism>
<feature type="compositionally biased region" description="Polar residues" evidence="1">
    <location>
        <begin position="123"/>
        <end position="156"/>
    </location>
</feature>
<dbReference type="Pfam" id="PF00188">
    <property type="entry name" value="CAP"/>
    <property type="match status" value="1"/>
</dbReference>
<evidence type="ECO:0000259" key="4">
    <source>
        <dbReference type="Pfam" id="PF03217"/>
    </source>
</evidence>
<feature type="region of interest" description="Disordered" evidence="1">
    <location>
        <begin position="110"/>
        <end position="156"/>
    </location>
</feature>
<reference evidence="5 6" key="1">
    <citation type="submission" date="2014-12" db="EMBL/GenBank/DDBJ databases">
        <title>Comparative genomics of the lactic acid bacteria isolated from the honey bee gut.</title>
        <authorList>
            <person name="Ellegaard K.M."/>
            <person name="Tamarit D."/>
            <person name="Javelind E."/>
            <person name="Olofsson T."/>
            <person name="Andersson S.G."/>
            <person name="Vasquez A."/>
        </authorList>
    </citation>
    <scope>NUCLEOTIDE SEQUENCE [LARGE SCALE GENOMIC DNA]</scope>
    <source>
        <strain evidence="5 6">Biut2</strain>
    </source>
</reference>
<proteinExistence type="predicted"/>
<keyword evidence="2" id="KW-0732">Signal</keyword>
<comment type="caution">
    <text evidence="5">The sequence shown here is derived from an EMBL/GenBank/DDBJ whole genome shotgun (WGS) entry which is preliminary data.</text>
</comment>
<evidence type="ECO:0000256" key="2">
    <source>
        <dbReference type="SAM" id="SignalP"/>
    </source>
</evidence>
<evidence type="ECO:0000259" key="3">
    <source>
        <dbReference type="Pfam" id="PF00188"/>
    </source>
</evidence>
<sequence length="315" mass="34938">MKKFNYRKTVAVLLTFTSMASGLSFGSTTTEAKKVSSSVVLKAPAVKRVKVKKRTYYYNKKGKKLKKKILKKGKKLTVVKKAKKIKGKKFYLVTKNRFVLVKDVANIKSKVKKPQKQPVNQPTQSNSGNSANPVDTNKPASSANTGTTQPAQNNSSIADFSISEFRQEFLKELNNERTKRGLSPVTEDSHLDEVVQERTKLLPDNFSHNDSAGNFILNDFFNKAGIVRKTTAECLAMFPWGATIDRSNNELINAKNTASSALVADNMLYEYIYNDAQSNWGHRDILLAPNDKTIGLGALADKKSGQIFSSVGVIY</sequence>
<evidence type="ECO:0000256" key="1">
    <source>
        <dbReference type="SAM" id="MobiDB-lite"/>
    </source>
</evidence>
<evidence type="ECO:0008006" key="7">
    <source>
        <dbReference type="Google" id="ProtNLM"/>
    </source>
</evidence>
<dbReference type="Proteomes" id="UP000033533">
    <property type="component" value="Unassembled WGS sequence"/>
</dbReference>
<dbReference type="SUPFAM" id="SSF55797">
    <property type="entry name" value="PR-1-like"/>
    <property type="match status" value="1"/>
</dbReference>
<feature type="domain" description="SCP" evidence="3">
    <location>
        <begin position="171"/>
        <end position="305"/>
    </location>
</feature>
<dbReference type="Pfam" id="PF03217">
    <property type="entry name" value="SlpA"/>
    <property type="match status" value="1"/>
</dbReference>
<feature type="signal peptide" evidence="2">
    <location>
        <begin position="1"/>
        <end position="26"/>
    </location>
</feature>